<reference evidence="1 2" key="1">
    <citation type="submission" date="2019-02" db="EMBL/GenBank/DDBJ databases">
        <title>Deep-cultivation of Planctomycetes and their phenomic and genomic characterization uncovers novel biology.</title>
        <authorList>
            <person name="Wiegand S."/>
            <person name="Jogler M."/>
            <person name="Boedeker C."/>
            <person name="Pinto D."/>
            <person name="Vollmers J."/>
            <person name="Rivas-Marin E."/>
            <person name="Kohn T."/>
            <person name="Peeters S.H."/>
            <person name="Heuer A."/>
            <person name="Rast P."/>
            <person name="Oberbeckmann S."/>
            <person name="Bunk B."/>
            <person name="Jeske O."/>
            <person name="Meyerdierks A."/>
            <person name="Storesund J.E."/>
            <person name="Kallscheuer N."/>
            <person name="Luecker S."/>
            <person name="Lage O.M."/>
            <person name="Pohl T."/>
            <person name="Merkel B.J."/>
            <person name="Hornburger P."/>
            <person name="Mueller R.-W."/>
            <person name="Bruemmer F."/>
            <person name="Labrenz M."/>
            <person name="Spormann A.M."/>
            <person name="Op den Camp H."/>
            <person name="Overmann J."/>
            <person name="Amann R."/>
            <person name="Jetten M.S.M."/>
            <person name="Mascher T."/>
            <person name="Medema M.H."/>
            <person name="Devos D.P."/>
            <person name="Kaster A.-K."/>
            <person name="Ovreas L."/>
            <person name="Rohde M."/>
            <person name="Galperin M.Y."/>
            <person name="Jogler C."/>
        </authorList>
    </citation>
    <scope>NUCLEOTIDE SEQUENCE [LARGE SCALE GENOMIC DNA]</scope>
    <source>
        <strain evidence="1 2">Pla175</strain>
    </source>
</reference>
<keyword evidence="2" id="KW-1185">Reference proteome</keyword>
<dbReference type="AlphaFoldDB" id="A0A518DCS4"/>
<name>A0A518DCS4_9BACT</name>
<dbReference type="Proteomes" id="UP000317429">
    <property type="component" value="Chromosome"/>
</dbReference>
<protein>
    <submittedName>
        <fullName evidence="1">Uncharacterized protein</fullName>
    </submittedName>
</protein>
<sequence length="34" mass="4117">MPQLLQRVRRFFRPRPSRPARLIARMDEVLLLIA</sequence>
<dbReference type="EMBL" id="CP036291">
    <property type="protein sequence ID" value="QDU89260.1"/>
    <property type="molecule type" value="Genomic_DNA"/>
</dbReference>
<dbReference type="KEGG" id="pnd:Pla175_26480"/>
<proteinExistence type="predicted"/>
<accession>A0A518DCS4</accession>
<evidence type="ECO:0000313" key="1">
    <source>
        <dbReference type="EMBL" id="QDU89260.1"/>
    </source>
</evidence>
<evidence type="ECO:0000313" key="2">
    <source>
        <dbReference type="Proteomes" id="UP000317429"/>
    </source>
</evidence>
<organism evidence="1 2">
    <name type="scientific">Pirellulimonas nuda</name>
    <dbReference type="NCBI Taxonomy" id="2528009"/>
    <lineage>
        <taxon>Bacteria</taxon>
        <taxon>Pseudomonadati</taxon>
        <taxon>Planctomycetota</taxon>
        <taxon>Planctomycetia</taxon>
        <taxon>Pirellulales</taxon>
        <taxon>Lacipirellulaceae</taxon>
        <taxon>Pirellulimonas</taxon>
    </lineage>
</organism>
<gene>
    <name evidence="1" type="ORF">Pla175_26480</name>
</gene>